<keyword evidence="3" id="KW-1185">Reference proteome</keyword>
<reference evidence="2 3" key="1">
    <citation type="journal article" date="2018" name="Biotechnol. Adv.">
        <title>Improved genomic resources and new bioinformatic workflow for the carcinogenic parasite Clonorchis sinensis: Biotechnological implications.</title>
        <authorList>
            <person name="Wang D."/>
            <person name="Korhonen P.K."/>
            <person name="Gasser R.B."/>
            <person name="Young N.D."/>
        </authorList>
    </citation>
    <scope>NUCLEOTIDE SEQUENCE [LARGE SCALE GENOMIC DNA]</scope>
    <source>
        <strain evidence="2">Cs-k2</strain>
    </source>
</reference>
<dbReference type="PANTHER" id="PTHR12876">
    <property type="entry name" value="N4BP1-RELATED"/>
    <property type="match status" value="1"/>
</dbReference>
<feature type="domain" description="RNase NYN" evidence="1">
    <location>
        <begin position="232"/>
        <end position="375"/>
    </location>
</feature>
<dbReference type="OrthoDB" id="392925at2759"/>
<gene>
    <name evidence="2" type="ORF">CSKR_113574</name>
</gene>
<evidence type="ECO:0000313" key="3">
    <source>
        <dbReference type="Proteomes" id="UP000286415"/>
    </source>
</evidence>
<sequence>MGNRVGSPGSSSIEVFVPPLTTERASLISHLKDFYGVSVKSLTDGVRISGSDNMVSEAKNYIQRFLEYDHKILVSVSASCLSIFTFSDLVRHFEQRFGVFISPNPPLKLVVKGEPSKVDQFCTALSKLDSDCQQSSLTLKSVNYDCLHQFCRKFSINFYRLPSSPSVHMALLRYYSQLSPSVPKPSQPLSQPLLANAVSRRRPPTMMESRAQKAKSVVSEKTELAKTDPKKLRLVVIDGSNVAYEYGNKQFNPEGIRLAIEFFIQRGHTNVVAVVPRFRQAKGGVLFDKLEREGHLYYSPSRLVNGIQRVSDDDKVILEVAARENGVVVSNDQFRNYLHIDRLRSVIENRLPFVMIRNAFFVTDDPHGRNGPSLSQCLQLP</sequence>
<protein>
    <submittedName>
        <fullName evidence="2">Ribonuclease zc3h12d</fullName>
    </submittedName>
</protein>
<dbReference type="GO" id="GO:0003729">
    <property type="term" value="F:mRNA binding"/>
    <property type="evidence" value="ECO:0007669"/>
    <property type="project" value="TreeGrafter"/>
</dbReference>
<dbReference type="InterPro" id="IPR051101">
    <property type="entry name" value="ZC3H12/N4BP1_RNase_Reg"/>
</dbReference>
<name>A0A8T1M4L0_CLOSI</name>
<reference evidence="2 3" key="2">
    <citation type="journal article" date="2021" name="Genomics">
        <title>High-quality reference genome for Clonorchis sinensis.</title>
        <authorList>
            <person name="Young N.D."/>
            <person name="Stroehlein A.J."/>
            <person name="Kinkar L."/>
            <person name="Wang T."/>
            <person name="Sohn W.M."/>
            <person name="Chang B.C.H."/>
            <person name="Kaur P."/>
            <person name="Weisz D."/>
            <person name="Dudchenko O."/>
            <person name="Aiden E.L."/>
            <person name="Korhonen P.K."/>
            <person name="Gasser R.B."/>
        </authorList>
    </citation>
    <scope>NUCLEOTIDE SEQUENCE [LARGE SCALE GENOMIC DNA]</scope>
    <source>
        <strain evidence="2">Cs-k2</strain>
    </source>
</reference>
<evidence type="ECO:0000313" key="2">
    <source>
        <dbReference type="EMBL" id="KAG5444324.1"/>
    </source>
</evidence>
<dbReference type="GO" id="GO:0004521">
    <property type="term" value="F:RNA endonuclease activity"/>
    <property type="evidence" value="ECO:0007669"/>
    <property type="project" value="TreeGrafter"/>
</dbReference>
<dbReference type="InterPro" id="IPR021869">
    <property type="entry name" value="RNase_Zc3h12_NYN"/>
</dbReference>
<accession>A0A8T1M4L0</accession>
<dbReference type="Pfam" id="PF11977">
    <property type="entry name" value="RNase_Zc3h12a"/>
    <property type="match status" value="1"/>
</dbReference>
<dbReference type="AlphaFoldDB" id="A0A8T1M4L0"/>
<evidence type="ECO:0000259" key="1">
    <source>
        <dbReference type="Pfam" id="PF11977"/>
    </source>
</evidence>
<dbReference type="Gene3D" id="3.40.50.11980">
    <property type="match status" value="1"/>
</dbReference>
<dbReference type="GO" id="GO:0005634">
    <property type="term" value="C:nucleus"/>
    <property type="evidence" value="ECO:0007669"/>
    <property type="project" value="TreeGrafter"/>
</dbReference>
<dbReference type="EMBL" id="NIRI02000056">
    <property type="protein sequence ID" value="KAG5444324.1"/>
    <property type="molecule type" value="Genomic_DNA"/>
</dbReference>
<dbReference type="PANTHER" id="PTHR12876:SF35">
    <property type="entry name" value="LD08718P-RELATED"/>
    <property type="match status" value="1"/>
</dbReference>
<proteinExistence type="predicted"/>
<organism evidence="2 3">
    <name type="scientific">Clonorchis sinensis</name>
    <name type="common">Chinese liver fluke</name>
    <dbReference type="NCBI Taxonomy" id="79923"/>
    <lineage>
        <taxon>Eukaryota</taxon>
        <taxon>Metazoa</taxon>
        <taxon>Spiralia</taxon>
        <taxon>Lophotrochozoa</taxon>
        <taxon>Platyhelminthes</taxon>
        <taxon>Trematoda</taxon>
        <taxon>Digenea</taxon>
        <taxon>Opisthorchiida</taxon>
        <taxon>Opisthorchiata</taxon>
        <taxon>Opisthorchiidae</taxon>
        <taxon>Clonorchis</taxon>
    </lineage>
</organism>
<comment type="caution">
    <text evidence="2">The sequence shown here is derived from an EMBL/GenBank/DDBJ whole genome shotgun (WGS) entry which is preliminary data.</text>
</comment>
<dbReference type="Proteomes" id="UP000286415">
    <property type="component" value="Unassembled WGS sequence"/>
</dbReference>
<dbReference type="GO" id="GO:0036464">
    <property type="term" value="C:cytoplasmic ribonucleoprotein granule"/>
    <property type="evidence" value="ECO:0007669"/>
    <property type="project" value="TreeGrafter"/>
</dbReference>